<proteinExistence type="predicted"/>
<organism evidence="2 3">
    <name type="scientific">Stachybotrys chlorohalonatus (strain IBT 40285)</name>
    <dbReference type="NCBI Taxonomy" id="1283841"/>
    <lineage>
        <taxon>Eukaryota</taxon>
        <taxon>Fungi</taxon>
        <taxon>Dikarya</taxon>
        <taxon>Ascomycota</taxon>
        <taxon>Pezizomycotina</taxon>
        <taxon>Sordariomycetes</taxon>
        <taxon>Hypocreomycetidae</taxon>
        <taxon>Hypocreales</taxon>
        <taxon>Stachybotryaceae</taxon>
        <taxon>Stachybotrys</taxon>
    </lineage>
</organism>
<evidence type="ECO:0000313" key="2">
    <source>
        <dbReference type="EMBL" id="KFA63104.1"/>
    </source>
</evidence>
<protein>
    <submittedName>
        <fullName evidence="2">Uncharacterized protein</fullName>
    </submittedName>
</protein>
<name>A0A084QGL9_STAC4</name>
<keyword evidence="1" id="KW-1133">Transmembrane helix</keyword>
<feature type="transmembrane region" description="Helical" evidence="1">
    <location>
        <begin position="110"/>
        <end position="131"/>
    </location>
</feature>
<dbReference type="OrthoDB" id="5214669at2759"/>
<dbReference type="OMA" id="ECQVWPG"/>
<dbReference type="EMBL" id="KL660757">
    <property type="protein sequence ID" value="KFA63104.1"/>
    <property type="molecule type" value="Genomic_DNA"/>
</dbReference>
<sequence length="144" mass="15885">MSGPTLSTQTTQTSIAVPDKAALSPLEKTMTDMSTPVSTNSDNPFMTDIEALDNAETRQTCKSKLGCSNVHKKSELMVWPDKKYWARRDKAAKIKRSCTFMAHMSPRNRIITKIAIILFIVGVALGVGFGISRAMDAPIWGDRH</sequence>
<dbReference type="InParanoid" id="A0A084QGL9"/>
<gene>
    <name evidence="2" type="ORF">S40285_05894</name>
</gene>
<reference evidence="2 3" key="1">
    <citation type="journal article" date="2014" name="BMC Genomics">
        <title>Comparative genome sequencing reveals chemotype-specific gene clusters in the toxigenic black mold Stachybotrys.</title>
        <authorList>
            <person name="Semeiks J."/>
            <person name="Borek D."/>
            <person name="Otwinowski Z."/>
            <person name="Grishin N.V."/>
        </authorList>
    </citation>
    <scope>NUCLEOTIDE SEQUENCE [LARGE SCALE GENOMIC DNA]</scope>
    <source>
        <strain evidence="2 3">IBT 40285</strain>
    </source>
</reference>
<evidence type="ECO:0000313" key="3">
    <source>
        <dbReference type="Proteomes" id="UP000028524"/>
    </source>
</evidence>
<dbReference type="AlphaFoldDB" id="A0A084QGL9"/>
<dbReference type="HOGENOM" id="CLU_121547_1_0_1"/>
<keyword evidence="1" id="KW-0472">Membrane</keyword>
<evidence type="ECO:0000256" key="1">
    <source>
        <dbReference type="SAM" id="Phobius"/>
    </source>
</evidence>
<keyword evidence="3" id="KW-1185">Reference proteome</keyword>
<accession>A0A084QGL9</accession>
<dbReference type="Proteomes" id="UP000028524">
    <property type="component" value="Unassembled WGS sequence"/>
</dbReference>
<keyword evidence="1" id="KW-0812">Transmembrane</keyword>